<evidence type="ECO:0000256" key="1">
    <source>
        <dbReference type="SAM" id="MobiDB-lite"/>
    </source>
</evidence>
<organism evidence="2 3">
    <name type="scientific">Trema orientale</name>
    <name type="common">Charcoal tree</name>
    <name type="synonym">Celtis orientalis</name>
    <dbReference type="NCBI Taxonomy" id="63057"/>
    <lineage>
        <taxon>Eukaryota</taxon>
        <taxon>Viridiplantae</taxon>
        <taxon>Streptophyta</taxon>
        <taxon>Embryophyta</taxon>
        <taxon>Tracheophyta</taxon>
        <taxon>Spermatophyta</taxon>
        <taxon>Magnoliopsida</taxon>
        <taxon>eudicotyledons</taxon>
        <taxon>Gunneridae</taxon>
        <taxon>Pentapetalae</taxon>
        <taxon>rosids</taxon>
        <taxon>fabids</taxon>
        <taxon>Rosales</taxon>
        <taxon>Cannabaceae</taxon>
        <taxon>Trema</taxon>
    </lineage>
</organism>
<comment type="caution">
    <text evidence="2">The sequence shown here is derived from an EMBL/GenBank/DDBJ whole genome shotgun (WGS) entry which is preliminary data.</text>
</comment>
<dbReference type="Proteomes" id="UP000237000">
    <property type="component" value="Unassembled WGS sequence"/>
</dbReference>
<feature type="compositionally biased region" description="Basic residues" evidence="1">
    <location>
        <begin position="32"/>
        <end position="42"/>
    </location>
</feature>
<dbReference type="SUPFAM" id="SSF56219">
    <property type="entry name" value="DNase I-like"/>
    <property type="match status" value="1"/>
</dbReference>
<proteinExistence type="predicted"/>
<dbReference type="AlphaFoldDB" id="A0A2P5E8J6"/>
<dbReference type="GO" id="GO:0004519">
    <property type="term" value="F:endonuclease activity"/>
    <property type="evidence" value="ECO:0007669"/>
    <property type="project" value="UniProtKB-KW"/>
</dbReference>
<keyword evidence="2" id="KW-0269">Exonuclease</keyword>
<reference evidence="3" key="1">
    <citation type="submission" date="2016-06" db="EMBL/GenBank/DDBJ databases">
        <title>Parallel loss of symbiosis genes in relatives of nitrogen-fixing non-legume Parasponia.</title>
        <authorList>
            <person name="Van Velzen R."/>
            <person name="Holmer R."/>
            <person name="Bu F."/>
            <person name="Rutten L."/>
            <person name="Van Zeijl A."/>
            <person name="Liu W."/>
            <person name="Santuari L."/>
            <person name="Cao Q."/>
            <person name="Sharma T."/>
            <person name="Shen D."/>
            <person name="Roswanjaya Y."/>
            <person name="Wardhani T."/>
            <person name="Kalhor M.S."/>
            <person name="Jansen J."/>
            <person name="Van den Hoogen J."/>
            <person name="Gungor B."/>
            <person name="Hartog M."/>
            <person name="Hontelez J."/>
            <person name="Verver J."/>
            <person name="Yang W.-C."/>
            <person name="Schijlen E."/>
            <person name="Repin R."/>
            <person name="Schilthuizen M."/>
            <person name="Schranz E."/>
            <person name="Heidstra R."/>
            <person name="Miyata K."/>
            <person name="Fedorova E."/>
            <person name="Kohlen W."/>
            <person name="Bisseling T."/>
            <person name="Smit S."/>
            <person name="Geurts R."/>
        </authorList>
    </citation>
    <scope>NUCLEOTIDE SEQUENCE [LARGE SCALE GENOMIC DNA]</scope>
    <source>
        <strain evidence="3">cv. RG33-2</strain>
    </source>
</reference>
<dbReference type="InterPro" id="IPR036691">
    <property type="entry name" value="Endo/exonu/phosph_ase_sf"/>
</dbReference>
<dbReference type="EMBL" id="JXTC01000207">
    <property type="protein sequence ID" value="PON81857.1"/>
    <property type="molecule type" value="Genomic_DNA"/>
</dbReference>
<dbReference type="InParanoid" id="A0A2P5E8J6"/>
<evidence type="ECO:0000313" key="2">
    <source>
        <dbReference type="EMBL" id="PON81857.1"/>
    </source>
</evidence>
<feature type="compositionally biased region" description="Polar residues" evidence="1">
    <location>
        <begin position="43"/>
        <end position="54"/>
    </location>
</feature>
<keyword evidence="2" id="KW-0255">Endonuclease</keyword>
<dbReference type="STRING" id="63057.A0A2P5E8J6"/>
<keyword evidence="2" id="KW-0540">Nuclease</keyword>
<feature type="region of interest" description="Disordered" evidence="1">
    <location>
        <begin position="1"/>
        <end position="55"/>
    </location>
</feature>
<protein>
    <submittedName>
        <fullName evidence="2">Endonuclease/exonuclease/phosphatase</fullName>
    </submittedName>
</protein>
<name>A0A2P5E8J6_TREOI</name>
<feature type="compositionally biased region" description="Low complexity" evidence="1">
    <location>
        <begin position="10"/>
        <end position="21"/>
    </location>
</feature>
<evidence type="ECO:0000313" key="3">
    <source>
        <dbReference type="Proteomes" id="UP000237000"/>
    </source>
</evidence>
<accession>A0A2P5E8J6</accession>
<sequence length="268" mass="30943">MDTGPPLSKPKPIITTTTTDPNDPPPFCKPRVNPKTRARSKYKGSTTSITQERSQVVKRKERSVYGNEWLWMMYLTQWDRRRPTGRHESTNMEGLGFGASPSNTTAPESCMVSIPLTSFHFRNSTLGKKCSTAKKRLGYGTTWRFTSMYGHPVRNQHHHSWELLRRLSIPWVCSGDFNEILSWKEKVGGNNRAWRDMERFREKLLMSKNALTGFVASPTWASLFDSYGVQNLDFWGSDHRAIQLVLDCKEMEGTLNITRGCFFKFERY</sequence>
<dbReference type="GO" id="GO:0004527">
    <property type="term" value="F:exonuclease activity"/>
    <property type="evidence" value="ECO:0007669"/>
    <property type="project" value="UniProtKB-KW"/>
</dbReference>
<gene>
    <name evidence="2" type="ORF">TorRG33x02_223730</name>
</gene>
<keyword evidence="3" id="KW-1185">Reference proteome</keyword>
<dbReference type="OrthoDB" id="1748181at2759"/>
<dbReference type="Gene3D" id="3.60.10.10">
    <property type="entry name" value="Endonuclease/exonuclease/phosphatase"/>
    <property type="match status" value="1"/>
</dbReference>
<keyword evidence="2" id="KW-0378">Hydrolase</keyword>